<evidence type="ECO:0000313" key="2">
    <source>
        <dbReference type="EMBL" id="NMH23834.1"/>
    </source>
</evidence>
<organism evidence="2 3">
    <name type="scientific">Flavobacterium solisilvae</name>
    <dbReference type="NCBI Taxonomy" id="1852019"/>
    <lineage>
        <taxon>Bacteria</taxon>
        <taxon>Pseudomonadati</taxon>
        <taxon>Bacteroidota</taxon>
        <taxon>Flavobacteriia</taxon>
        <taxon>Flavobacteriales</taxon>
        <taxon>Flavobacteriaceae</taxon>
        <taxon>Flavobacterium</taxon>
    </lineage>
</organism>
<dbReference type="EMBL" id="JAAMPT010000180">
    <property type="protein sequence ID" value="NMH23834.1"/>
    <property type="molecule type" value="Genomic_DNA"/>
</dbReference>
<feature type="transmembrane region" description="Helical" evidence="1">
    <location>
        <begin position="48"/>
        <end position="70"/>
    </location>
</feature>
<comment type="caution">
    <text evidence="2">The sequence shown here is derived from an EMBL/GenBank/DDBJ whole genome shotgun (WGS) entry which is preliminary data.</text>
</comment>
<feature type="transmembrane region" description="Helical" evidence="1">
    <location>
        <begin position="76"/>
        <end position="100"/>
    </location>
</feature>
<gene>
    <name evidence="2" type="ORF">G6042_00955</name>
</gene>
<evidence type="ECO:0000313" key="3">
    <source>
        <dbReference type="Proteomes" id="UP000767947"/>
    </source>
</evidence>
<sequence>MEHTEVLNLWKMYDDKVEQALSLNKKNTQEILRIKTKSTLSEMKPIKIFTLFVGIIWVLFGGIIVTNLFVNAYDKISLFFLYSAAAQLLLTAVAIGIYIYQLIMISNVNISESVVTAQKKLSYLKGSTLWSAKILLLQLPFWTTFYLSKEMIVSGNIAYILVNGFFTLLFTYWAVWLFANIKYSNRDKKWFKMIFEGKEWTPIINSIEFYKEIEQYEKSQDSK</sequence>
<feature type="transmembrane region" description="Helical" evidence="1">
    <location>
        <begin position="157"/>
        <end position="179"/>
    </location>
</feature>
<keyword evidence="1" id="KW-0472">Membrane</keyword>
<protein>
    <recommendedName>
        <fullName evidence="4">DUF4328 domain-containing protein</fullName>
    </recommendedName>
</protein>
<evidence type="ECO:0008006" key="4">
    <source>
        <dbReference type="Google" id="ProtNLM"/>
    </source>
</evidence>
<keyword evidence="1" id="KW-0812">Transmembrane</keyword>
<evidence type="ECO:0000256" key="1">
    <source>
        <dbReference type="SAM" id="Phobius"/>
    </source>
</evidence>
<proteinExistence type="predicted"/>
<reference evidence="2 3" key="1">
    <citation type="submission" date="2020-02" db="EMBL/GenBank/DDBJ databases">
        <title>Flavobacterium sp. genome.</title>
        <authorList>
            <person name="Jung H.S."/>
            <person name="Baek J.H."/>
            <person name="Jeon C.O."/>
        </authorList>
    </citation>
    <scope>NUCLEOTIDE SEQUENCE [LARGE SCALE GENOMIC DNA]</scope>
    <source>
        <strain evidence="2 3">SE-s27</strain>
    </source>
</reference>
<dbReference type="Proteomes" id="UP000767947">
    <property type="component" value="Unassembled WGS sequence"/>
</dbReference>
<accession>A0ABX1QRP5</accession>
<name>A0ABX1QRP5_9FLAO</name>
<keyword evidence="3" id="KW-1185">Reference proteome</keyword>
<dbReference type="RefSeq" id="WP_169522396.1">
    <property type="nucleotide sequence ID" value="NZ_JAAMPT010000180.1"/>
</dbReference>
<keyword evidence="1" id="KW-1133">Transmembrane helix</keyword>